<dbReference type="PROSITE" id="PS00108">
    <property type="entry name" value="PROTEIN_KINASE_ST"/>
    <property type="match status" value="1"/>
</dbReference>
<feature type="domain" description="Protein kinase" evidence="7">
    <location>
        <begin position="52"/>
        <end position="344"/>
    </location>
</feature>
<keyword evidence="6" id="KW-1133">Transmembrane helix</keyword>
<keyword evidence="4 5" id="KW-0067">ATP-binding</keyword>
<name>A0ABP9PLC0_9BACT</name>
<keyword evidence="2 5" id="KW-0547">Nucleotide-binding</keyword>
<dbReference type="InterPro" id="IPR011009">
    <property type="entry name" value="Kinase-like_dom_sf"/>
</dbReference>
<evidence type="ECO:0000313" key="9">
    <source>
        <dbReference type="Proteomes" id="UP001499852"/>
    </source>
</evidence>
<dbReference type="Pfam" id="PF00069">
    <property type="entry name" value="Pkinase"/>
    <property type="match status" value="1"/>
</dbReference>
<dbReference type="InterPro" id="IPR000719">
    <property type="entry name" value="Prot_kinase_dom"/>
</dbReference>
<protein>
    <recommendedName>
        <fullName evidence="7">Protein kinase domain-containing protein</fullName>
    </recommendedName>
</protein>
<evidence type="ECO:0000256" key="1">
    <source>
        <dbReference type="ARBA" id="ARBA00022679"/>
    </source>
</evidence>
<feature type="binding site" evidence="5">
    <location>
        <position position="82"/>
    </location>
    <ligand>
        <name>ATP</name>
        <dbReference type="ChEBI" id="CHEBI:30616"/>
    </ligand>
</feature>
<keyword evidence="6" id="KW-0472">Membrane</keyword>
<dbReference type="Gene3D" id="3.30.200.20">
    <property type="entry name" value="Phosphorylase Kinase, domain 1"/>
    <property type="match status" value="1"/>
</dbReference>
<dbReference type="SMART" id="SM00220">
    <property type="entry name" value="S_TKc"/>
    <property type="match status" value="1"/>
</dbReference>
<dbReference type="InterPro" id="IPR008271">
    <property type="entry name" value="Ser/Thr_kinase_AS"/>
</dbReference>
<sequence>MSPANPQATTSADCLIPPTHNALAMLDLALEDSFDPMAEAQVEQAGDVIGNYTLVKRIGEGGFGIVWQADQTKPIRRTVAIKVIRPGMDSLAVLSRFRAERRALERMSHPNIAVVLDAGTTPLGRPYFVMELVKGRPITSYCEEAGLDFRQRISLFLDVCRAVQHAHQRAVLHRDLKPSNVLVGEGDTGPVAKIIDFGIAKALTDEGIGGESIAYTVRGMVMGTPEYMAPEQAALGAEVVDVRVDVYSLGAILYQLLTGVPPLESDTPDKKTSLTAMLQRIYEVEPLRPSLRARQRLAAGKHSPSQPEALEGDLNWIILKALEKNPEQRYESANALADDLRRHLDDEPVSAGPPENWYLFKKLVRRNRTAFALGTILGVNLIIVAAVSTYAFMQESAARANAEHLRVLAETQSKKAHALNSFLSQLLGQAGEFVAKGKNPEALRLAVNESVKEVENLHAEPELQIDLLGQLTAIFMAMGDYRSALPLCQQQYKLALGLYGELDPRTLAARLLMARSYSDTGDKPEALRHYHEIGLQWKAMGPAYTEKRFEVARYHARELARQGRGKEGQALVQEFMDANPGDLQKQASNLLFMADLQLGMGDYAKAEETAKKLMGLYGTAETPAFANGRGLALRTLSRIKAKQGNYAAAAQALEESIRLSAAQQGAEFYSLVGRWIEVARHYIKTDRMQDAFRATDEAILIARGQGNDQLLPRALRGAAEIREEAGHLQAALAFRRECMEMERLYNTDRGKWIYELSQIVRLEALLGLQDDLKRDAALLWSHSQTEPAVTSDPPFLRSICSILINACEKWQKVTGEVAFQQEILQWKTITAEGVVQK</sequence>
<dbReference type="Gene3D" id="1.25.40.10">
    <property type="entry name" value="Tetratricopeptide repeat domain"/>
    <property type="match status" value="2"/>
</dbReference>
<evidence type="ECO:0000256" key="3">
    <source>
        <dbReference type="ARBA" id="ARBA00022777"/>
    </source>
</evidence>
<keyword evidence="1" id="KW-0808">Transferase</keyword>
<keyword evidence="3" id="KW-0418">Kinase</keyword>
<evidence type="ECO:0000256" key="2">
    <source>
        <dbReference type="ARBA" id="ARBA00022741"/>
    </source>
</evidence>
<dbReference type="CDD" id="cd14014">
    <property type="entry name" value="STKc_PknB_like"/>
    <property type="match status" value="1"/>
</dbReference>
<keyword evidence="9" id="KW-1185">Reference proteome</keyword>
<keyword evidence="6" id="KW-0812">Transmembrane</keyword>
<dbReference type="Proteomes" id="UP001499852">
    <property type="component" value="Unassembled WGS sequence"/>
</dbReference>
<dbReference type="PANTHER" id="PTHR43289">
    <property type="entry name" value="MITOGEN-ACTIVATED PROTEIN KINASE KINASE KINASE 20-RELATED"/>
    <property type="match status" value="1"/>
</dbReference>
<evidence type="ECO:0000256" key="6">
    <source>
        <dbReference type="SAM" id="Phobius"/>
    </source>
</evidence>
<dbReference type="PANTHER" id="PTHR43289:SF6">
    <property type="entry name" value="SERINE_THREONINE-PROTEIN KINASE NEKL-3"/>
    <property type="match status" value="1"/>
</dbReference>
<dbReference type="InterPro" id="IPR017441">
    <property type="entry name" value="Protein_kinase_ATP_BS"/>
</dbReference>
<dbReference type="SUPFAM" id="SSF48452">
    <property type="entry name" value="TPR-like"/>
    <property type="match status" value="2"/>
</dbReference>
<evidence type="ECO:0000259" key="7">
    <source>
        <dbReference type="PROSITE" id="PS50011"/>
    </source>
</evidence>
<accession>A0ABP9PLC0</accession>
<dbReference type="SUPFAM" id="SSF56112">
    <property type="entry name" value="Protein kinase-like (PK-like)"/>
    <property type="match status" value="1"/>
</dbReference>
<dbReference type="InterPro" id="IPR011990">
    <property type="entry name" value="TPR-like_helical_dom_sf"/>
</dbReference>
<proteinExistence type="predicted"/>
<dbReference type="EMBL" id="BAABIA010000009">
    <property type="protein sequence ID" value="GAA5146738.1"/>
    <property type="molecule type" value="Genomic_DNA"/>
</dbReference>
<organism evidence="8 9">
    <name type="scientific">Prosthecobacter algae</name>
    <dbReference type="NCBI Taxonomy" id="1144682"/>
    <lineage>
        <taxon>Bacteria</taxon>
        <taxon>Pseudomonadati</taxon>
        <taxon>Verrucomicrobiota</taxon>
        <taxon>Verrucomicrobiia</taxon>
        <taxon>Verrucomicrobiales</taxon>
        <taxon>Verrucomicrobiaceae</taxon>
        <taxon>Prosthecobacter</taxon>
    </lineage>
</organism>
<dbReference type="Pfam" id="PF13424">
    <property type="entry name" value="TPR_12"/>
    <property type="match status" value="1"/>
</dbReference>
<comment type="caution">
    <text evidence="8">The sequence shown here is derived from an EMBL/GenBank/DDBJ whole genome shotgun (WGS) entry which is preliminary data.</text>
</comment>
<reference evidence="9" key="1">
    <citation type="journal article" date="2019" name="Int. J. Syst. Evol. Microbiol.">
        <title>The Global Catalogue of Microorganisms (GCM) 10K type strain sequencing project: providing services to taxonomists for standard genome sequencing and annotation.</title>
        <authorList>
            <consortium name="The Broad Institute Genomics Platform"/>
            <consortium name="The Broad Institute Genome Sequencing Center for Infectious Disease"/>
            <person name="Wu L."/>
            <person name="Ma J."/>
        </authorList>
    </citation>
    <scope>NUCLEOTIDE SEQUENCE [LARGE SCALE GENOMIC DNA]</scope>
    <source>
        <strain evidence="9">JCM 18053</strain>
    </source>
</reference>
<dbReference type="PROSITE" id="PS00107">
    <property type="entry name" value="PROTEIN_KINASE_ATP"/>
    <property type="match status" value="1"/>
</dbReference>
<feature type="transmembrane region" description="Helical" evidence="6">
    <location>
        <begin position="370"/>
        <end position="393"/>
    </location>
</feature>
<evidence type="ECO:0000313" key="8">
    <source>
        <dbReference type="EMBL" id="GAA5146738.1"/>
    </source>
</evidence>
<dbReference type="RefSeq" id="WP_345738211.1">
    <property type="nucleotide sequence ID" value="NZ_BAABIA010000009.1"/>
</dbReference>
<evidence type="ECO:0000256" key="5">
    <source>
        <dbReference type="PROSITE-ProRule" id="PRU10141"/>
    </source>
</evidence>
<dbReference type="PROSITE" id="PS50011">
    <property type="entry name" value="PROTEIN_KINASE_DOM"/>
    <property type="match status" value="1"/>
</dbReference>
<dbReference type="Gene3D" id="1.10.510.10">
    <property type="entry name" value="Transferase(Phosphotransferase) domain 1"/>
    <property type="match status" value="1"/>
</dbReference>
<gene>
    <name evidence="8" type="ORF">GCM10023213_40330</name>
</gene>
<evidence type="ECO:0000256" key="4">
    <source>
        <dbReference type="ARBA" id="ARBA00022840"/>
    </source>
</evidence>